<evidence type="ECO:0000313" key="2">
    <source>
        <dbReference type="EMBL" id="AUW93902.1"/>
    </source>
</evidence>
<evidence type="ECO:0000256" key="1">
    <source>
        <dbReference type="SAM" id="Phobius"/>
    </source>
</evidence>
<protein>
    <recommendedName>
        <fullName evidence="4">MFS transporter</fullName>
    </recommendedName>
</protein>
<feature type="transmembrane region" description="Helical" evidence="1">
    <location>
        <begin position="336"/>
        <end position="358"/>
    </location>
</feature>
<accession>A0ABM6RRG3</accession>
<feature type="transmembrane region" description="Helical" evidence="1">
    <location>
        <begin position="36"/>
        <end position="57"/>
    </location>
</feature>
<dbReference type="InterPro" id="IPR036259">
    <property type="entry name" value="MFS_trans_sf"/>
</dbReference>
<proteinExistence type="predicted"/>
<keyword evidence="1" id="KW-0812">Transmembrane</keyword>
<feature type="transmembrane region" description="Helical" evidence="1">
    <location>
        <begin position="364"/>
        <end position="382"/>
    </location>
</feature>
<reference evidence="2 3" key="1">
    <citation type="journal article" date="2019" name="Sci. Rep.">
        <title>Sulfobacillus thermotolerans: new insights into resistance and metabolic capacities of acidophilic chemolithotrophs.</title>
        <authorList>
            <person name="Panyushkina A.E."/>
            <person name="Babenko V.V."/>
            <person name="Nikitina A.S."/>
            <person name="Selezneva O.V."/>
            <person name="Tsaplina I.A."/>
            <person name="Letarova M.A."/>
            <person name="Kostryukova E.S."/>
            <person name="Letarov A.V."/>
        </authorList>
    </citation>
    <scope>NUCLEOTIDE SEQUENCE [LARGE SCALE GENOMIC DNA]</scope>
    <source>
        <strain evidence="2 3">Kr1</strain>
    </source>
</reference>
<feature type="transmembrane region" description="Helical" evidence="1">
    <location>
        <begin position="237"/>
        <end position="258"/>
    </location>
</feature>
<feature type="transmembrane region" description="Helical" evidence="1">
    <location>
        <begin position="69"/>
        <end position="87"/>
    </location>
</feature>
<feature type="transmembrane region" description="Helical" evidence="1">
    <location>
        <begin position="7"/>
        <end position="30"/>
    </location>
</feature>
<feature type="transmembrane region" description="Helical" evidence="1">
    <location>
        <begin position="159"/>
        <end position="180"/>
    </location>
</feature>
<organism evidence="2 3">
    <name type="scientific">Sulfobacillus thermotolerans</name>
    <dbReference type="NCBI Taxonomy" id="338644"/>
    <lineage>
        <taxon>Bacteria</taxon>
        <taxon>Bacillati</taxon>
        <taxon>Bacillota</taxon>
        <taxon>Clostridia</taxon>
        <taxon>Eubacteriales</taxon>
        <taxon>Clostridiales Family XVII. Incertae Sedis</taxon>
        <taxon>Sulfobacillus</taxon>
    </lineage>
</organism>
<feature type="transmembrane region" description="Helical" evidence="1">
    <location>
        <begin position="207"/>
        <end position="231"/>
    </location>
</feature>
<dbReference type="Proteomes" id="UP000325292">
    <property type="component" value="Chromosome"/>
</dbReference>
<evidence type="ECO:0008006" key="4">
    <source>
        <dbReference type="Google" id="ProtNLM"/>
    </source>
</evidence>
<evidence type="ECO:0000313" key="3">
    <source>
        <dbReference type="Proteomes" id="UP000325292"/>
    </source>
</evidence>
<gene>
    <name evidence="2" type="ORF">BXT84_08045</name>
</gene>
<name>A0ABM6RRG3_9FIRM</name>
<keyword evidence="1" id="KW-0472">Membrane</keyword>
<keyword evidence="3" id="KW-1185">Reference proteome</keyword>
<dbReference type="Gene3D" id="1.20.1250.20">
    <property type="entry name" value="MFS general substrate transporter like domains"/>
    <property type="match status" value="1"/>
</dbReference>
<feature type="transmembrane region" description="Helical" evidence="1">
    <location>
        <begin position="93"/>
        <end position="117"/>
    </location>
</feature>
<dbReference type="SUPFAM" id="SSF103473">
    <property type="entry name" value="MFS general substrate transporter"/>
    <property type="match status" value="1"/>
</dbReference>
<keyword evidence="1" id="KW-1133">Transmembrane helix</keyword>
<feature type="transmembrane region" description="Helical" evidence="1">
    <location>
        <begin position="129"/>
        <end position="153"/>
    </location>
</feature>
<sequence>MKPVTRLFLIATGWTLASYMASNFVGAWFWDIGTGLRAIILFYALLFAVMIVAFAGATRISHRVSARRLMTWGIWLNVLYLALLLVLKTHARTYYIPLALLEGLSASFYWLALFVLAASWVPSEQSRWYNAWTGTLEAILGLVVPPLSGWIIASVPGITGYRIVFAMALLSLMGAVILIIGSRPSISAHLASGNHPPLPKIPYWQRLLWSFGALGLRDGLYFFLPNLVLYILTRSTLWLGLFIAGQSVLEGGVFWALARWPQSRSWSLPLATALSALVLFIVQHPLSGTSVFVLGMVIGLSYPPYKVALEASALTMINEYSRDEGERIQLTGIKEVWINVGRFIALLLVLAVLWIWPLDPLQDIRWVFGIWIIWPIMIWRLYPNKQLLRVKI</sequence>
<dbReference type="EMBL" id="CP019454">
    <property type="protein sequence ID" value="AUW93902.1"/>
    <property type="molecule type" value="Genomic_DNA"/>
</dbReference>